<gene>
    <name evidence="2" type="ORF">SAMN05216226_102165</name>
</gene>
<organism evidence="2 3">
    <name type="scientific">Halovenus aranensis</name>
    <dbReference type="NCBI Taxonomy" id="890420"/>
    <lineage>
        <taxon>Archaea</taxon>
        <taxon>Methanobacteriati</taxon>
        <taxon>Methanobacteriota</taxon>
        <taxon>Stenosarchaea group</taxon>
        <taxon>Halobacteria</taxon>
        <taxon>Halobacteriales</taxon>
        <taxon>Haloarculaceae</taxon>
        <taxon>Halovenus</taxon>
    </lineage>
</organism>
<keyword evidence="1" id="KW-1133">Transmembrane helix</keyword>
<evidence type="ECO:0000313" key="3">
    <source>
        <dbReference type="Proteomes" id="UP000198856"/>
    </source>
</evidence>
<keyword evidence="3" id="KW-1185">Reference proteome</keyword>
<feature type="transmembrane region" description="Helical" evidence="1">
    <location>
        <begin position="12"/>
        <end position="29"/>
    </location>
</feature>
<dbReference type="EMBL" id="FNFC01000002">
    <property type="protein sequence ID" value="SDJ33192.1"/>
    <property type="molecule type" value="Genomic_DNA"/>
</dbReference>
<evidence type="ECO:0000256" key="1">
    <source>
        <dbReference type="SAM" id="Phobius"/>
    </source>
</evidence>
<reference evidence="2 3" key="1">
    <citation type="submission" date="2016-10" db="EMBL/GenBank/DDBJ databases">
        <authorList>
            <person name="de Groot N.N."/>
        </authorList>
    </citation>
    <scope>NUCLEOTIDE SEQUENCE [LARGE SCALE GENOMIC DNA]</scope>
    <source>
        <strain evidence="2 3">IBRC-M10015</strain>
    </source>
</reference>
<sequence length="71" mass="7433">MSLLELPNTSKGVLIALAIIAVVVSALFASTLLTVAVAAVIIAILTYLVYIVGSRIHRWLLNASVTPGRSS</sequence>
<keyword evidence="1" id="KW-0812">Transmembrane</keyword>
<accession>A0A1G8SV92</accession>
<dbReference type="RefSeq" id="WP_092699165.1">
    <property type="nucleotide sequence ID" value="NZ_FNFC01000002.1"/>
</dbReference>
<proteinExistence type="predicted"/>
<dbReference type="AlphaFoldDB" id="A0A1G8SV92"/>
<feature type="transmembrane region" description="Helical" evidence="1">
    <location>
        <begin position="35"/>
        <end position="53"/>
    </location>
</feature>
<keyword evidence="1" id="KW-0472">Membrane</keyword>
<dbReference type="Proteomes" id="UP000198856">
    <property type="component" value="Unassembled WGS sequence"/>
</dbReference>
<name>A0A1G8SV92_9EURY</name>
<evidence type="ECO:0000313" key="2">
    <source>
        <dbReference type="EMBL" id="SDJ33192.1"/>
    </source>
</evidence>
<dbReference type="STRING" id="890420.SAMN05216226_102165"/>
<protein>
    <submittedName>
        <fullName evidence="2">Uncharacterized protein</fullName>
    </submittedName>
</protein>